<dbReference type="GO" id="GO:0030272">
    <property type="term" value="F:5-formyltetrahydrofolate cyclo-ligase activity"/>
    <property type="evidence" value="ECO:0007669"/>
    <property type="project" value="UniProtKB-EC"/>
</dbReference>
<dbReference type="AlphaFoldDB" id="A0A1U7HRY6"/>
<keyword evidence="2 4" id="KW-0547">Nucleotide-binding</keyword>
<evidence type="ECO:0000256" key="2">
    <source>
        <dbReference type="ARBA" id="ARBA00022741"/>
    </source>
</evidence>
<dbReference type="Proteomes" id="UP000185984">
    <property type="component" value="Unassembled WGS sequence"/>
</dbReference>
<dbReference type="InterPro" id="IPR037171">
    <property type="entry name" value="NagB/RpiA_transferase-like"/>
</dbReference>
<proteinExistence type="inferred from homology"/>
<dbReference type="PIRSF" id="PIRSF006806">
    <property type="entry name" value="FTHF_cligase"/>
    <property type="match status" value="1"/>
</dbReference>
<dbReference type="GO" id="GO:0035999">
    <property type="term" value="P:tetrahydrofolate interconversion"/>
    <property type="evidence" value="ECO:0007669"/>
    <property type="project" value="TreeGrafter"/>
</dbReference>
<keyword evidence="5" id="KW-0460">Magnesium</keyword>
<accession>A0A1U7HRY6</accession>
<feature type="binding site" evidence="4">
    <location>
        <begin position="8"/>
        <end position="12"/>
    </location>
    <ligand>
        <name>ATP</name>
        <dbReference type="ChEBI" id="CHEBI:30616"/>
    </ligand>
</feature>
<evidence type="ECO:0000313" key="6">
    <source>
        <dbReference type="EMBL" id="OKH26353.1"/>
    </source>
</evidence>
<evidence type="ECO:0000256" key="5">
    <source>
        <dbReference type="RuleBase" id="RU361279"/>
    </source>
</evidence>
<comment type="caution">
    <text evidence="6">The sequence shown here is derived from an EMBL/GenBank/DDBJ whole genome shotgun (WGS) entry which is preliminary data.</text>
</comment>
<gene>
    <name evidence="6" type="ORF">NIES1031_11375</name>
</gene>
<dbReference type="InterPro" id="IPR024185">
    <property type="entry name" value="FTHF_cligase-like_sf"/>
</dbReference>
<comment type="catalytic activity">
    <reaction evidence="5">
        <text>(6S)-5-formyl-5,6,7,8-tetrahydrofolate + ATP = (6R)-5,10-methenyltetrahydrofolate + ADP + phosphate</text>
        <dbReference type="Rhea" id="RHEA:10488"/>
        <dbReference type="ChEBI" id="CHEBI:30616"/>
        <dbReference type="ChEBI" id="CHEBI:43474"/>
        <dbReference type="ChEBI" id="CHEBI:57455"/>
        <dbReference type="ChEBI" id="CHEBI:57457"/>
        <dbReference type="ChEBI" id="CHEBI:456216"/>
        <dbReference type="EC" id="6.3.3.2"/>
    </reaction>
</comment>
<evidence type="ECO:0000256" key="3">
    <source>
        <dbReference type="ARBA" id="ARBA00022840"/>
    </source>
</evidence>
<dbReference type="NCBIfam" id="TIGR02727">
    <property type="entry name" value="MTHFS_bact"/>
    <property type="match status" value="1"/>
</dbReference>
<evidence type="ECO:0000256" key="1">
    <source>
        <dbReference type="ARBA" id="ARBA00010638"/>
    </source>
</evidence>
<dbReference type="OrthoDB" id="9801938at2"/>
<dbReference type="STRING" id="247279.NIES1031_11375"/>
<dbReference type="GO" id="GO:0005524">
    <property type="term" value="F:ATP binding"/>
    <property type="evidence" value="ECO:0007669"/>
    <property type="project" value="UniProtKB-KW"/>
</dbReference>
<dbReference type="Pfam" id="PF01812">
    <property type="entry name" value="5-FTHF_cyc-lig"/>
    <property type="match status" value="1"/>
</dbReference>
<feature type="binding site" evidence="4">
    <location>
        <begin position="131"/>
        <end position="139"/>
    </location>
    <ligand>
        <name>ATP</name>
        <dbReference type="ChEBI" id="CHEBI:30616"/>
    </ligand>
</feature>
<dbReference type="GO" id="GO:0009396">
    <property type="term" value="P:folic acid-containing compound biosynthetic process"/>
    <property type="evidence" value="ECO:0007669"/>
    <property type="project" value="TreeGrafter"/>
</dbReference>
<dbReference type="RefSeq" id="WP_073549498.1">
    <property type="nucleotide sequence ID" value="NZ_CAWMVK010000042.1"/>
</dbReference>
<dbReference type="GO" id="GO:0046872">
    <property type="term" value="F:metal ion binding"/>
    <property type="evidence" value="ECO:0007669"/>
    <property type="project" value="UniProtKB-KW"/>
</dbReference>
<keyword evidence="3 4" id="KW-0067">ATP-binding</keyword>
<evidence type="ECO:0000256" key="4">
    <source>
        <dbReference type="PIRSR" id="PIRSR006806-1"/>
    </source>
</evidence>
<dbReference type="EC" id="6.3.3.2" evidence="5"/>
<dbReference type="InterPro" id="IPR002698">
    <property type="entry name" value="FTHF_cligase"/>
</dbReference>
<protein>
    <recommendedName>
        <fullName evidence="5">5-formyltetrahydrofolate cyclo-ligase</fullName>
        <ecNumber evidence="5">6.3.3.2</ecNumber>
    </recommendedName>
</protein>
<evidence type="ECO:0000313" key="7">
    <source>
        <dbReference type="Proteomes" id="UP000185984"/>
    </source>
</evidence>
<sequence>MIIQATNKTELRRLLLQKRQSMTLQEWQEKSDRICFHLQSSSLFVQAKTVLSYFSFRWEPELNALFSINKTWGLPRCVNKSLIWHSWNPGDDIQLGAYNIPEPHSRAPLIDVNEVDLILVPAIACDTQGYRLGYGGGFYDRLLSCPEWASKPTIGITFNFAYLHQLPVEAWDEPLHGVCTENGLKIMR</sequence>
<feature type="binding site" evidence="4">
    <location>
        <position position="59"/>
    </location>
    <ligand>
        <name>substrate</name>
    </ligand>
</feature>
<name>A0A1U7HRY6_9CHRO</name>
<comment type="similarity">
    <text evidence="1 5">Belongs to the 5-formyltetrahydrofolate cyclo-ligase family.</text>
</comment>
<keyword evidence="5" id="KW-0479">Metal-binding</keyword>
<keyword evidence="7" id="KW-1185">Reference proteome</keyword>
<dbReference type="PANTHER" id="PTHR23407">
    <property type="entry name" value="ATPASE INHIBITOR/5-FORMYLTETRAHYDROFOLATE CYCLO-LIGASE"/>
    <property type="match status" value="1"/>
</dbReference>
<reference evidence="6 7" key="1">
    <citation type="submission" date="2016-11" db="EMBL/GenBank/DDBJ databases">
        <title>Draft Genome Sequences of Nine Cyanobacterial Strains from Diverse Habitats.</title>
        <authorList>
            <person name="Zhu T."/>
            <person name="Hou S."/>
            <person name="Lu X."/>
            <person name="Hess W.R."/>
        </authorList>
    </citation>
    <scope>NUCLEOTIDE SEQUENCE [LARGE SCALE GENOMIC DNA]</scope>
    <source>
        <strain evidence="6 7">5.2 s.c.1</strain>
    </source>
</reference>
<keyword evidence="6" id="KW-0436">Ligase</keyword>
<dbReference type="SUPFAM" id="SSF100950">
    <property type="entry name" value="NagB/RpiA/CoA transferase-like"/>
    <property type="match status" value="1"/>
</dbReference>
<dbReference type="EMBL" id="MRCC01000008">
    <property type="protein sequence ID" value="OKH26353.1"/>
    <property type="molecule type" value="Genomic_DNA"/>
</dbReference>
<comment type="cofactor">
    <cofactor evidence="5">
        <name>Mg(2+)</name>
        <dbReference type="ChEBI" id="CHEBI:18420"/>
    </cofactor>
</comment>
<dbReference type="Gene3D" id="3.40.50.10420">
    <property type="entry name" value="NagB/RpiA/CoA transferase-like"/>
    <property type="match status" value="1"/>
</dbReference>
<dbReference type="PANTHER" id="PTHR23407:SF1">
    <property type="entry name" value="5-FORMYLTETRAHYDROFOLATE CYCLO-LIGASE"/>
    <property type="match status" value="1"/>
</dbReference>
<organism evidence="6 7">
    <name type="scientific">Chroogloeocystis siderophila 5.2 s.c.1</name>
    <dbReference type="NCBI Taxonomy" id="247279"/>
    <lineage>
        <taxon>Bacteria</taxon>
        <taxon>Bacillati</taxon>
        <taxon>Cyanobacteriota</taxon>
        <taxon>Cyanophyceae</taxon>
        <taxon>Oscillatoriophycideae</taxon>
        <taxon>Chroococcales</taxon>
        <taxon>Chroococcaceae</taxon>
        <taxon>Chroogloeocystis</taxon>
    </lineage>
</organism>